<name>A0A699RBF3_TANCI</name>
<dbReference type="AlphaFoldDB" id="A0A699RBF3"/>
<comment type="caution">
    <text evidence="1">The sequence shown here is derived from an EMBL/GenBank/DDBJ whole genome shotgun (WGS) entry which is preliminary data.</text>
</comment>
<dbReference type="EMBL" id="BKCJ011091313">
    <property type="protein sequence ID" value="GFC83790.1"/>
    <property type="molecule type" value="Genomic_DNA"/>
</dbReference>
<feature type="non-terminal residue" evidence="1">
    <location>
        <position position="1"/>
    </location>
</feature>
<evidence type="ECO:0000313" key="1">
    <source>
        <dbReference type="EMBL" id="GFC83790.1"/>
    </source>
</evidence>
<protein>
    <submittedName>
        <fullName evidence="1">Uncharacterized protein</fullName>
    </submittedName>
</protein>
<gene>
    <name evidence="1" type="ORF">Tci_855760</name>
</gene>
<sequence length="73" mass="7072">WASVLANSKGSDGLLALAGCLPFAAAVSLEVPTPVVGLGDAIAVGGVMKELEPPLFLLALAFGLGAASPVAQA</sequence>
<accession>A0A699RBF3</accession>
<reference evidence="1" key="1">
    <citation type="journal article" date="2019" name="Sci. Rep.">
        <title>Draft genome of Tanacetum cinerariifolium, the natural source of mosquito coil.</title>
        <authorList>
            <person name="Yamashiro T."/>
            <person name="Shiraishi A."/>
            <person name="Satake H."/>
            <person name="Nakayama K."/>
        </authorList>
    </citation>
    <scope>NUCLEOTIDE SEQUENCE</scope>
</reference>
<organism evidence="1">
    <name type="scientific">Tanacetum cinerariifolium</name>
    <name type="common">Dalmatian daisy</name>
    <name type="synonym">Chrysanthemum cinerariifolium</name>
    <dbReference type="NCBI Taxonomy" id="118510"/>
    <lineage>
        <taxon>Eukaryota</taxon>
        <taxon>Viridiplantae</taxon>
        <taxon>Streptophyta</taxon>
        <taxon>Embryophyta</taxon>
        <taxon>Tracheophyta</taxon>
        <taxon>Spermatophyta</taxon>
        <taxon>Magnoliopsida</taxon>
        <taxon>eudicotyledons</taxon>
        <taxon>Gunneridae</taxon>
        <taxon>Pentapetalae</taxon>
        <taxon>asterids</taxon>
        <taxon>campanulids</taxon>
        <taxon>Asterales</taxon>
        <taxon>Asteraceae</taxon>
        <taxon>Asteroideae</taxon>
        <taxon>Anthemideae</taxon>
        <taxon>Anthemidinae</taxon>
        <taxon>Tanacetum</taxon>
    </lineage>
</organism>
<proteinExistence type="predicted"/>